<proteinExistence type="predicted"/>
<name>A0ABY6FV25_9MICC</name>
<protein>
    <submittedName>
        <fullName evidence="6">TetR/AcrR family transcriptional regulator</fullName>
    </submittedName>
</protein>
<reference evidence="6" key="1">
    <citation type="submission" date="2022-09" db="EMBL/GenBank/DDBJ databases">
        <authorList>
            <person name="Li D."/>
            <person name="Cheng J."/>
            <person name="Li Y."/>
        </authorList>
    </citation>
    <scope>NUCLEOTIDE SEQUENCE</scope>
    <source>
        <strain evidence="6">DL</strain>
    </source>
</reference>
<evidence type="ECO:0000256" key="4">
    <source>
        <dbReference type="PROSITE-ProRule" id="PRU00335"/>
    </source>
</evidence>
<keyword evidence="3" id="KW-0804">Transcription</keyword>
<evidence type="ECO:0000313" key="7">
    <source>
        <dbReference type="Proteomes" id="UP001063368"/>
    </source>
</evidence>
<dbReference type="Gene3D" id="1.10.357.10">
    <property type="entry name" value="Tetracycline Repressor, domain 2"/>
    <property type="match status" value="1"/>
</dbReference>
<keyword evidence="7" id="KW-1185">Reference proteome</keyword>
<dbReference type="InterPro" id="IPR023772">
    <property type="entry name" value="DNA-bd_HTH_TetR-type_CS"/>
</dbReference>
<dbReference type="InterPro" id="IPR009057">
    <property type="entry name" value="Homeodomain-like_sf"/>
</dbReference>
<gene>
    <name evidence="6" type="ORF">N9A08_04800</name>
</gene>
<feature type="domain" description="HTH tetR-type" evidence="5">
    <location>
        <begin position="17"/>
        <end position="77"/>
    </location>
</feature>
<organism evidence="6 7">
    <name type="scientific">Arthrobacter koreensis</name>
    <dbReference type="NCBI Taxonomy" id="199136"/>
    <lineage>
        <taxon>Bacteria</taxon>
        <taxon>Bacillati</taxon>
        <taxon>Actinomycetota</taxon>
        <taxon>Actinomycetes</taxon>
        <taxon>Micrococcales</taxon>
        <taxon>Micrococcaceae</taxon>
        <taxon>Arthrobacter</taxon>
    </lineage>
</organism>
<dbReference type="PROSITE" id="PS50977">
    <property type="entry name" value="HTH_TETR_2"/>
    <property type="match status" value="1"/>
</dbReference>
<dbReference type="Pfam" id="PF00440">
    <property type="entry name" value="TetR_N"/>
    <property type="match status" value="1"/>
</dbReference>
<dbReference type="PROSITE" id="PS01081">
    <property type="entry name" value="HTH_TETR_1"/>
    <property type="match status" value="1"/>
</dbReference>
<dbReference type="SUPFAM" id="SSF46689">
    <property type="entry name" value="Homeodomain-like"/>
    <property type="match status" value="1"/>
</dbReference>
<dbReference type="EMBL" id="CP106856">
    <property type="protein sequence ID" value="UYB36988.1"/>
    <property type="molecule type" value="Genomic_DNA"/>
</dbReference>
<evidence type="ECO:0000313" key="6">
    <source>
        <dbReference type="EMBL" id="UYB36988.1"/>
    </source>
</evidence>
<dbReference type="RefSeq" id="WP_176697626.1">
    <property type="nucleotide sequence ID" value="NZ_BAAAKG010000003.1"/>
</dbReference>
<evidence type="ECO:0000259" key="5">
    <source>
        <dbReference type="PROSITE" id="PS50977"/>
    </source>
</evidence>
<dbReference type="InterPro" id="IPR050109">
    <property type="entry name" value="HTH-type_TetR-like_transc_reg"/>
</dbReference>
<accession>A0ABY6FV25</accession>
<feature type="DNA-binding region" description="H-T-H motif" evidence="4">
    <location>
        <begin position="40"/>
        <end position="59"/>
    </location>
</feature>
<dbReference type="Gene3D" id="1.10.10.60">
    <property type="entry name" value="Homeodomain-like"/>
    <property type="match status" value="1"/>
</dbReference>
<dbReference type="PRINTS" id="PR00455">
    <property type="entry name" value="HTHTETR"/>
</dbReference>
<sequence>MTNSASSDGGLRERKRAATHSAITSAARALTAEHGLAGFTVEELCEQVGISRRTFFNYFPAKEDAVLGAPAALPEELTEPFIAAGSAGPGLSPTLLRDLVDLAVAHMESMAVSRAELAQFKDALNTEPRLVFKLMQGNREADERLCRLIALREHRDPTDPEVTAVATVFSALLQRAVPEFFDPGNSRSYRAVLTSAVEPARAAFSSFTPLTSSKDLP</sequence>
<dbReference type="Proteomes" id="UP001063368">
    <property type="component" value="Chromosome"/>
</dbReference>
<dbReference type="PANTHER" id="PTHR30055">
    <property type="entry name" value="HTH-TYPE TRANSCRIPTIONAL REGULATOR RUTR"/>
    <property type="match status" value="1"/>
</dbReference>
<dbReference type="GeneID" id="95607877"/>
<dbReference type="InterPro" id="IPR001647">
    <property type="entry name" value="HTH_TetR"/>
</dbReference>
<keyword evidence="2 4" id="KW-0238">DNA-binding</keyword>
<dbReference type="PANTHER" id="PTHR30055:SF234">
    <property type="entry name" value="HTH-TYPE TRANSCRIPTIONAL REGULATOR BETI"/>
    <property type="match status" value="1"/>
</dbReference>
<evidence type="ECO:0000256" key="3">
    <source>
        <dbReference type="ARBA" id="ARBA00023163"/>
    </source>
</evidence>
<evidence type="ECO:0000256" key="1">
    <source>
        <dbReference type="ARBA" id="ARBA00023015"/>
    </source>
</evidence>
<keyword evidence="1" id="KW-0805">Transcription regulation</keyword>
<evidence type="ECO:0000256" key="2">
    <source>
        <dbReference type="ARBA" id="ARBA00023125"/>
    </source>
</evidence>